<dbReference type="STRING" id="2094558.A0A314Y2F1"/>
<dbReference type="OrthoDB" id="1925648at2759"/>
<dbReference type="Proteomes" id="UP000250321">
    <property type="component" value="Unassembled WGS sequence"/>
</dbReference>
<protein>
    <submittedName>
        <fullName evidence="1">Uncharacterized protein</fullName>
    </submittedName>
</protein>
<proteinExistence type="predicted"/>
<organism evidence="1 2">
    <name type="scientific">Prunus yedoensis var. nudiflora</name>
    <dbReference type="NCBI Taxonomy" id="2094558"/>
    <lineage>
        <taxon>Eukaryota</taxon>
        <taxon>Viridiplantae</taxon>
        <taxon>Streptophyta</taxon>
        <taxon>Embryophyta</taxon>
        <taxon>Tracheophyta</taxon>
        <taxon>Spermatophyta</taxon>
        <taxon>Magnoliopsida</taxon>
        <taxon>eudicotyledons</taxon>
        <taxon>Gunneridae</taxon>
        <taxon>Pentapetalae</taxon>
        <taxon>rosids</taxon>
        <taxon>fabids</taxon>
        <taxon>Rosales</taxon>
        <taxon>Rosaceae</taxon>
        <taxon>Amygdaloideae</taxon>
        <taxon>Amygdaleae</taxon>
        <taxon>Prunus</taxon>
    </lineage>
</organism>
<name>A0A314Y2F1_PRUYE</name>
<comment type="caution">
    <text evidence="1">The sequence shown here is derived from an EMBL/GenBank/DDBJ whole genome shotgun (WGS) entry which is preliminary data.</text>
</comment>
<accession>A0A314Y2F1</accession>
<evidence type="ECO:0000313" key="1">
    <source>
        <dbReference type="EMBL" id="PQP99626.1"/>
    </source>
</evidence>
<evidence type="ECO:0000313" key="2">
    <source>
        <dbReference type="Proteomes" id="UP000250321"/>
    </source>
</evidence>
<keyword evidence="2" id="KW-1185">Reference proteome</keyword>
<dbReference type="EMBL" id="PJQY01001787">
    <property type="protein sequence ID" value="PQP99626.1"/>
    <property type="molecule type" value="Genomic_DNA"/>
</dbReference>
<dbReference type="AlphaFoldDB" id="A0A314Y2F1"/>
<sequence length="60" mass="6671">MRKRLSEEKARHKEAIKLVNHAASNSLQAGLVPIFETLNNFTSEALKVHEQVRLEDAGGS</sequence>
<reference evidence="1 2" key="1">
    <citation type="submission" date="2018-02" db="EMBL/GenBank/DDBJ databases">
        <title>Draft genome of wild Prunus yedoensis var. nudiflora.</title>
        <authorList>
            <person name="Baek S."/>
            <person name="Kim J.-H."/>
            <person name="Choi K."/>
            <person name="Kim G.-B."/>
            <person name="Cho A."/>
            <person name="Jang H."/>
            <person name="Shin C.-H."/>
            <person name="Yu H.-J."/>
            <person name="Mun J.-H."/>
        </authorList>
    </citation>
    <scope>NUCLEOTIDE SEQUENCE [LARGE SCALE GENOMIC DNA]</scope>
    <source>
        <strain evidence="2">cv. Jeju island</strain>
        <tissue evidence="1">Leaf</tissue>
    </source>
</reference>
<gene>
    <name evidence="1" type="ORF">Pyn_18154</name>
</gene>